<dbReference type="InterPro" id="IPR034660">
    <property type="entry name" value="DinB/YfiT-like"/>
</dbReference>
<organism evidence="2 3">
    <name type="scientific">Kibdelosporangium persicum</name>
    <dbReference type="NCBI Taxonomy" id="2698649"/>
    <lineage>
        <taxon>Bacteria</taxon>
        <taxon>Bacillati</taxon>
        <taxon>Actinomycetota</taxon>
        <taxon>Actinomycetes</taxon>
        <taxon>Pseudonocardiales</taxon>
        <taxon>Pseudonocardiaceae</taxon>
        <taxon>Kibdelosporangium</taxon>
    </lineage>
</organism>
<dbReference type="Gene3D" id="1.20.120.450">
    <property type="entry name" value="dinb family like domain"/>
    <property type="match status" value="1"/>
</dbReference>
<accession>A0ABX2F7K8</accession>
<feature type="domain" description="Mycothiol-dependent maleylpyruvate isomerase metal-binding" evidence="1">
    <location>
        <begin position="7"/>
        <end position="122"/>
    </location>
</feature>
<sequence length="233" mass="25658">MHIDWLRDQTGAVADAVTGLDPDRRVPTCPEWSVRELVAHVGLIQRRAAKIVRTGEAVPFPRYAEPPADWAGWLREGAAELADAAIEAGAKEVWTFFGDRRPTAFWVRRMLHDTTIHAVDAALTAAKPYRIPAALAKDGIDEGLDLVGRMRGAELRGDGETLRMVSPEGDGWLITREPDGPLWKRTVTESADVTVTGTVQDLLLLLYRRIGLDGVTVTGDRDLITHWLAHSAL</sequence>
<dbReference type="InterPro" id="IPR017517">
    <property type="entry name" value="Maleyloyr_isom"/>
</dbReference>
<name>A0ABX2F7K8_9PSEU</name>
<gene>
    <name evidence="2" type="ORF">GC106_45820</name>
</gene>
<dbReference type="SUPFAM" id="SSF109854">
    <property type="entry name" value="DinB/YfiT-like putative metalloenzymes"/>
    <property type="match status" value="1"/>
</dbReference>
<comment type="caution">
    <text evidence="2">The sequence shown here is derived from an EMBL/GenBank/DDBJ whole genome shotgun (WGS) entry which is preliminary data.</text>
</comment>
<reference evidence="2 3" key="1">
    <citation type="submission" date="2020-01" db="EMBL/GenBank/DDBJ databases">
        <title>Kibdelosporangium persica a novel Actinomycetes from a hot desert in Iran.</title>
        <authorList>
            <person name="Safaei N."/>
            <person name="Zaburannyi N."/>
            <person name="Mueller R."/>
            <person name="Wink J."/>
        </authorList>
    </citation>
    <scope>NUCLEOTIDE SEQUENCE [LARGE SCALE GENOMIC DNA]</scope>
    <source>
        <strain evidence="2 3">4NS15</strain>
    </source>
</reference>
<keyword evidence="2" id="KW-0413">Isomerase</keyword>
<dbReference type="InterPro" id="IPR024344">
    <property type="entry name" value="MDMPI_metal-binding"/>
</dbReference>
<dbReference type="RefSeq" id="WP_173135011.1">
    <property type="nucleotide sequence ID" value="NZ_CBCSGW010000002.1"/>
</dbReference>
<dbReference type="EMBL" id="JAAATY010000014">
    <property type="protein sequence ID" value="NRN67343.1"/>
    <property type="molecule type" value="Genomic_DNA"/>
</dbReference>
<protein>
    <submittedName>
        <fullName evidence="2">Maleylpyruvate isomerase family mycothiol-dependent enzyme</fullName>
    </submittedName>
</protein>
<dbReference type="PANTHER" id="PTHR40758:SF1">
    <property type="entry name" value="CONSERVED PROTEIN"/>
    <property type="match status" value="1"/>
</dbReference>
<keyword evidence="3" id="KW-1185">Reference proteome</keyword>
<evidence type="ECO:0000313" key="2">
    <source>
        <dbReference type="EMBL" id="NRN67343.1"/>
    </source>
</evidence>
<dbReference type="Pfam" id="PF11716">
    <property type="entry name" value="MDMPI_N"/>
    <property type="match status" value="1"/>
</dbReference>
<evidence type="ECO:0000313" key="3">
    <source>
        <dbReference type="Proteomes" id="UP000763557"/>
    </source>
</evidence>
<evidence type="ECO:0000259" key="1">
    <source>
        <dbReference type="Pfam" id="PF11716"/>
    </source>
</evidence>
<dbReference type="GO" id="GO:0016853">
    <property type="term" value="F:isomerase activity"/>
    <property type="evidence" value="ECO:0007669"/>
    <property type="project" value="UniProtKB-KW"/>
</dbReference>
<dbReference type="NCBIfam" id="TIGR03083">
    <property type="entry name" value="maleylpyruvate isomerase family mycothiol-dependent enzyme"/>
    <property type="match status" value="1"/>
</dbReference>
<dbReference type="Proteomes" id="UP000763557">
    <property type="component" value="Unassembled WGS sequence"/>
</dbReference>
<dbReference type="PANTHER" id="PTHR40758">
    <property type="entry name" value="CONSERVED PROTEIN"/>
    <property type="match status" value="1"/>
</dbReference>
<proteinExistence type="predicted"/>